<dbReference type="STRING" id="930992.A0A0C9ZEH3"/>
<proteinExistence type="predicted"/>
<reference evidence="2" key="2">
    <citation type="submission" date="2015-01" db="EMBL/GenBank/DDBJ databases">
        <title>Evolutionary Origins and Diversification of the Mycorrhizal Mutualists.</title>
        <authorList>
            <consortium name="DOE Joint Genome Institute"/>
            <consortium name="Mycorrhizal Genomics Consortium"/>
            <person name="Kohler A."/>
            <person name="Kuo A."/>
            <person name="Nagy L.G."/>
            <person name="Floudas D."/>
            <person name="Copeland A."/>
            <person name="Barry K.W."/>
            <person name="Cichocki N."/>
            <person name="Veneault-Fourrey C."/>
            <person name="LaButti K."/>
            <person name="Lindquist E.A."/>
            <person name="Lipzen A."/>
            <person name="Lundell T."/>
            <person name="Morin E."/>
            <person name="Murat C."/>
            <person name="Riley R."/>
            <person name="Ohm R."/>
            <person name="Sun H."/>
            <person name="Tunlid A."/>
            <person name="Henrissat B."/>
            <person name="Grigoriev I.V."/>
            <person name="Hibbett D.S."/>
            <person name="Martin F."/>
        </authorList>
    </citation>
    <scope>NUCLEOTIDE SEQUENCE [LARGE SCALE GENOMIC DNA]</scope>
    <source>
        <strain evidence="2">UH-Slu-Lm8-n1</strain>
    </source>
</reference>
<dbReference type="OrthoDB" id="2665876at2759"/>
<dbReference type="Proteomes" id="UP000054485">
    <property type="component" value="Unassembled WGS sequence"/>
</dbReference>
<organism evidence="1 2">
    <name type="scientific">Suillus luteus UH-Slu-Lm8-n1</name>
    <dbReference type="NCBI Taxonomy" id="930992"/>
    <lineage>
        <taxon>Eukaryota</taxon>
        <taxon>Fungi</taxon>
        <taxon>Dikarya</taxon>
        <taxon>Basidiomycota</taxon>
        <taxon>Agaricomycotina</taxon>
        <taxon>Agaricomycetes</taxon>
        <taxon>Agaricomycetidae</taxon>
        <taxon>Boletales</taxon>
        <taxon>Suillineae</taxon>
        <taxon>Suillaceae</taxon>
        <taxon>Suillus</taxon>
    </lineage>
</organism>
<reference evidence="1 2" key="1">
    <citation type="submission" date="2014-04" db="EMBL/GenBank/DDBJ databases">
        <authorList>
            <consortium name="DOE Joint Genome Institute"/>
            <person name="Kuo A."/>
            <person name="Ruytinx J."/>
            <person name="Rineau F."/>
            <person name="Colpaert J."/>
            <person name="Kohler A."/>
            <person name="Nagy L.G."/>
            <person name="Floudas D."/>
            <person name="Copeland A."/>
            <person name="Barry K.W."/>
            <person name="Cichocki N."/>
            <person name="Veneault-Fourrey C."/>
            <person name="LaButti K."/>
            <person name="Lindquist E.A."/>
            <person name="Lipzen A."/>
            <person name="Lundell T."/>
            <person name="Morin E."/>
            <person name="Murat C."/>
            <person name="Sun H."/>
            <person name="Tunlid A."/>
            <person name="Henrissat B."/>
            <person name="Grigoriev I.V."/>
            <person name="Hibbett D.S."/>
            <person name="Martin F."/>
            <person name="Nordberg H.P."/>
            <person name="Cantor M.N."/>
            <person name="Hua S.X."/>
        </authorList>
    </citation>
    <scope>NUCLEOTIDE SEQUENCE [LARGE SCALE GENOMIC DNA]</scope>
    <source>
        <strain evidence="1 2">UH-Slu-Lm8-n1</strain>
    </source>
</reference>
<gene>
    <name evidence="1" type="ORF">CY34DRAFT_40153</name>
</gene>
<name>A0A0C9ZEH3_9AGAM</name>
<keyword evidence="2" id="KW-1185">Reference proteome</keyword>
<feature type="non-terminal residue" evidence="1">
    <location>
        <position position="1"/>
    </location>
</feature>
<accession>A0A0C9ZEH3</accession>
<evidence type="ECO:0000313" key="2">
    <source>
        <dbReference type="Proteomes" id="UP000054485"/>
    </source>
</evidence>
<sequence>IYKLVAKKVHTVPTTTPPEYHIQQRLPENPLSNLLVLPVAPPDFTPGIRFTQERVDKLDLDPAKWLWPEELKLVQWLVKEHELVFAWDASEHGHLDETYFPPYKIPTVPHVPWAQRNIPILPATLGKMVTIIKEKIVSGVYEPSTASYRSWWFCVVKKDGTLLWLV</sequence>
<feature type="non-terminal residue" evidence="1">
    <location>
        <position position="166"/>
    </location>
</feature>
<dbReference type="EMBL" id="KN835581">
    <property type="protein sequence ID" value="KIK35870.1"/>
    <property type="molecule type" value="Genomic_DNA"/>
</dbReference>
<dbReference type="HOGENOM" id="CLU_092523_0_0_1"/>
<dbReference type="AlphaFoldDB" id="A0A0C9ZEH3"/>
<protein>
    <submittedName>
        <fullName evidence="1">Uncharacterized protein</fullName>
    </submittedName>
</protein>
<dbReference type="InParanoid" id="A0A0C9ZEH3"/>
<evidence type="ECO:0000313" key="1">
    <source>
        <dbReference type="EMBL" id="KIK35870.1"/>
    </source>
</evidence>